<dbReference type="GO" id="GO:0005858">
    <property type="term" value="C:axonemal dynein complex"/>
    <property type="evidence" value="ECO:0007669"/>
    <property type="project" value="TreeGrafter"/>
</dbReference>
<dbReference type="PANTHER" id="PTHR46532">
    <property type="entry name" value="MALE FERTILITY FACTOR KL5"/>
    <property type="match status" value="1"/>
</dbReference>
<dbReference type="GO" id="GO:0007018">
    <property type="term" value="P:microtubule-based movement"/>
    <property type="evidence" value="ECO:0007669"/>
    <property type="project" value="InterPro"/>
</dbReference>
<organism evidence="2">
    <name type="scientific">Clastoptera arizonana</name>
    <name type="common">Arizona spittle bug</name>
    <dbReference type="NCBI Taxonomy" id="38151"/>
    <lineage>
        <taxon>Eukaryota</taxon>
        <taxon>Metazoa</taxon>
        <taxon>Ecdysozoa</taxon>
        <taxon>Arthropoda</taxon>
        <taxon>Hexapoda</taxon>
        <taxon>Insecta</taxon>
        <taxon>Pterygota</taxon>
        <taxon>Neoptera</taxon>
        <taxon>Paraneoptera</taxon>
        <taxon>Hemiptera</taxon>
        <taxon>Auchenorrhyncha</taxon>
        <taxon>Cercopoidea</taxon>
        <taxon>Clastopteridae</taxon>
        <taxon>Clastoptera</taxon>
    </lineage>
</organism>
<dbReference type="PANTHER" id="PTHR46532:SF15">
    <property type="entry name" value="CYTOPLASMIC DYNEIN 2 HEAVY CHAIN 1"/>
    <property type="match status" value="1"/>
</dbReference>
<evidence type="ECO:0000313" key="2">
    <source>
        <dbReference type="EMBL" id="JAS34584.1"/>
    </source>
</evidence>
<proteinExistence type="predicted"/>
<name>A0A1B6E9P9_9HEMI</name>
<gene>
    <name evidence="2" type="ORF">g.305</name>
</gene>
<protein>
    <recommendedName>
        <fullName evidence="1">Dynein heavy chain tail domain-containing protein</fullName>
    </recommendedName>
</protein>
<dbReference type="InterPro" id="IPR013594">
    <property type="entry name" value="Dynein_heavy_tail"/>
</dbReference>
<accession>A0A1B6E9P9</accession>
<dbReference type="GO" id="GO:0051959">
    <property type="term" value="F:dynein light intermediate chain binding"/>
    <property type="evidence" value="ECO:0007669"/>
    <property type="project" value="InterPro"/>
</dbReference>
<sequence>MESILNNYTKMFIINTAGNYFGLSLSTETVNFLKLNSNLIEFLDNIGCFLLTVKCYKNSALQLHNTIPSGEGTDTILVFFKIRPEVVTEENIMKLVFVSSMLDSPINALYHSIQRVFVPVLLKDEKWSQHIEPSLQTLVINLEKSLRNVVIKAETNAPPTSALSEIMSVDDEIQYWKTLMNHNNKDDQLKGKVFVEALASLEEAFRHLETLSFLDAEDLIETAYNALDDLWKIDEYRYPQQRMQHLMEIIGKSLTLFIQNNLKEENIWEGPFIEIESILTQGHSISKKWVQSCQQLTSLFWPNHSLHRWVGIPYTPVYISKFTTRLAEILKLRTVDRQITRLLSMNEQEQLDTASNFKCFSGINVLFYNPYTEPAWQVSVKQFEQKVKSAEERVAAKLKQQFRSLNVSTLQMFQEFKRYQELIQRPIVYTALLPE</sequence>
<feature type="non-terminal residue" evidence="2">
    <location>
        <position position="435"/>
    </location>
</feature>
<feature type="domain" description="Dynein heavy chain tail" evidence="1">
    <location>
        <begin position="195"/>
        <end position="431"/>
    </location>
</feature>
<dbReference type="GO" id="GO:0045505">
    <property type="term" value="F:dynein intermediate chain binding"/>
    <property type="evidence" value="ECO:0007669"/>
    <property type="project" value="InterPro"/>
</dbReference>
<reference evidence="2" key="1">
    <citation type="submission" date="2015-12" db="EMBL/GenBank/DDBJ databases">
        <title>De novo transcriptome assembly of four potential Pierce s Disease insect vectors from Arizona vineyards.</title>
        <authorList>
            <person name="Tassone E.E."/>
        </authorList>
    </citation>
    <scope>NUCLEOTIDE SEQUENCE</scope>
</reference>
<dbReference type="EMBL" id="GEDC01002714">
    <property type="protein sequence ID" value="JAS34584.1"/>
    <property type="molecule type" value="Transcribed_RNA"/>
</dbReference>
<evidence type="ECO:0000259" key="1">
    <source>
        <dbReference type="Pfam" id="PF08385"/>
    </source>
</evidence>
<dbReference type="Pfam" id="PF08385">
    <property type="entry name" value="DHC_N1"/>
    <property type="match status" value="1"/>
</dbReference>
<dbReference type="AlphaFoldDB" id="A0A1B6E9P9"/>
<dbReference type="InterPro" id="IPR026983">
    <property type="entry name" value="DHC"/>
</dbReference>